<evidence type="ECO:0000256" key="1">
    <source>
        <dbReference type="SAM" id="MobiDB-lite"/>
    </source>
</evidence>
<feature type="compositionally biased region" description="Basic residues" evidence="1">
    <location>
        <begin position="91"/>
        <end position="106"/>
    </location>
</feature>
<accession>I3S9X9</accession>
<dbReference type="AlphaFoldDB" id="I3S9X9"/>
<feature type="compositionally biased region" description="Polar residues" evidence="1">
    <location>
        <begin position="52"/>
        <end position="67"/>
    </location>
</feature>
<organism evidence="2">
    <name type="scientific">Lotus japonicus</name>
    <name type="common">Lotus corniculatus var. japonicus</name>
    <dbReference type="NCBI Taxonomy" id="34305"/>
    <lineage>
        <taxon>Eukaryota</taxon>
        <taxon>Viridiplantae</taxon>
        <taxon>Streptophyta</taxon>
        <taxon>Embryophyta</taxon>
        <taxon>Tracheophyta</taxon>
        <taxon>Spermatophyta</taxon>
        <taxon>Magnoliopsida</taxon>
        <taxon>eudicotyledons</taxon>
        <taxon>Gunneridae</taxon>
        <taxon>Pentapetalae</taxon>
        <taxon>rosids</taxon>
        <taxon>fabids</taxon>
        <taxon>Fabales</taxon>
        <taxon>Fabaceae</taxon>
        <taxon>Papilionoideae</taxon>
        <taxon>50 kb inversion clade</taxon>
        <taxon>NPAAA clade</taxon>
        <taxon>Hologalegina</taxon>
        <taxon>robinioid clade</taxon>
        <taxon>Loteae</taxon>
        <taxon>Lotus</taxon>
    </lineage>
</organism>
<feature type="region of interest" description="Disordered" evidence="1">
    <location>
        <begin position="41"/>
        <end position="106"/>
    </location>
</feature>
<protein>
    <submittedName>
        <fullName evidence="2">Uncharacterized protein</fullName>
    </submittedName>
</protein>
<reference evidence="2" key="1">
    <citation type="submission" date="2012-05" db="EMBL/GenBank/DDBJ databases">
        <authorList>
            <person name="Krishnakumar V."/>
            <person name="Cheung F."/>
            <person name="Xiao Y."/>
            <person name="Chan A."/>
            <person name="Moskal W.A."/>
            <person name="Town C.D."/>
        </authorList>
    </citation>
    <scope>NUCLEOTIDE SEQUENCE</scope>
</reference>
<evidence type="ECO:0000313" key="2">
    <source>
        <dbReference type="EMBL" id="AFK37071.1"/>
    </source>
</evidence>
<feature type="compositionally biased region" description="Low complexity" evidence="1">
    <location>
        <begin position="68"/>
        <end position="90"/>
    </location>
</feature>
<proteinExistence type="evidence at transcript level"/>
<dbReference type="EMBL" id="BT137276">
    <property type="protein sequence ID" value="AFK37071.1"/>
    <property type="molecule type" value="mRNA"/>
</dbReference>
<sequence>MPNQGIRGGIVGLSADQGMNGNLAQGGGIGGLVGLMGGNNRIPGASDDPIVSLQNSTNLPLNANGFRSPNQQQQMQNSHQQNHQQQQHPSHLLHLKHQHRLKTAPL</sequence>
<name>I3S9X9_LOTJA</name>